<keyword evidence="2" id="KW-0732">Signal</keyword>
<name>A0A840CDE3_9RHOB</name>
<keyword evidence="4" id="KW-1185">Reference proteome</keyword>
<reference evidence="3" key="1">
    <citation type="submission" date="2020-08" db="EMBL/GenBank/DDBJ databases">
        <title>Genomic Encyclopedia of Type Strains, Phase IV (KMG-IV): sequencing the most valuable type-strain genomes for metagenomic binning, comparative biology and taxonomic classification.</title>
        <authorList>
            <person name="Goeker M."/>
        </authorList>
    </citation>
    <scope>NUCLEOTIDE SEQUENCE [LARGE SCALE GENOMIC DNA]</scope>
    <source>
        <strain evidence="3">DSM 105040</strain>
    </source>
</reference>
<comment type="caution">
    <text evidence="3">The sequence shown here is derived from an EMBL/GenBank/DDBJ whole genome shotgun (WGS) entry which is preliminary data.</text>
</comment>
<gene>
    <name evidence="3" type="ORF">GGR17_001911</name>
</gene>
<dbReference type="InterPro" id="IPR010642">
    <property type="entry name" value="Invasion_prot_B"/>
</dbReference>
<sequence>MRNLFKTLALAMPLAMASPLFAQDSDTPTEQPGAATPADPGISMGEEAADDKVGETYIKQSFEDWHMRCVHAPEGQEDPCQLYQLLNDETGNPVAEISIFTLPESAGAAAGATIVTPLETLLTQQVRLSVDSNPAKRYPFSWCSAAGCFARIGFTPEEISGFKRGAKAKLTIVPVVAPDQTVDLSLSLKGFTAGYDALVASN</sequence>
<evidence type="ECO:0000313" key="4">
    <source>
        <dbReference type="Proteomes" id="UP000585681"/>
    </source>
</evidence>
<dbReference type="Proteomes" id="UP000585681">
    <property type="component" value="Unassembled WGS sequence"/>
</dbReference>
<dbReference type="EMBL" id="JACIEQ010000002">
    <property type="protein sequence ID" value="MBB4022102.1"/>
    <property type="molecule type" value="Genomic_DNA"/>
</dbReference>
<evidence type="ECO:0000313" key="3">
    <source>
        <dbReference type="EMBL" id="MBB4022102.1"/>
    </source>
</evidence>
<feature type="chain" id="PRO_5032737832" evidence="2">
    <location>
        <begin position="23"/>
        <end position="202"/>
    </location>
</feature>
<evidence type="ECO:0000256" key="2">
    <source>
        <dbReference type="SAM" id="SignalP"/>
    </source>
</evidence>
<feature type="signal peptide" evidence="2">
    <location>
        <begin position="1"/>
        <end position="22"/>
    </location>
</feature>
<evidence type="ECO:0000256" key="1">
    <source>
        <dbReference type="SAM" id="MobiDB-lite"/>
    </source>
</evidence>
<dbReference type="Pfam" id="PF06776">
    <property type="entry name" value="IalB"/>
    <property type="match status" value="1"/>
</dbReference>
<proteinExistence type="predicted"/>
<accession>A0A840CDE3</accession>
<dbReference type="InterPro" id="IPR038696">
    <property type="entry name" value="IalB_sf"/>
</dbReference>
<protein>
    <submittedName>
        <fullName evidence="3">Invasion protein IalB</fullName>
    </submittedName>
</protein>
<organism evidence="3 4">
    <name type="scientific">Actibacterium naphthalenivorans</name>
    <dbReference type="NCBI Taxonomy" id="1614693"/>
    <lineage>
        <taxon>Bacteria</taxon>
        <taxon>Pseudomonadati</taxon>
        <taxon>Pseudomonadota</taxon>
        <taxon>Alphaproteobacteria</taxon>
        <taxon>Rhodobacterales</taxon>
        <taxon>Roseobacteraceae</taxon>
        <taxon>Actibacterium</taxon>
    </lineage>
</organism>
<dbReference type="RefSeq" id="WP_054538786.1">
    <property type="nucleotide sequence ID" value="NZ_JACIEQ010000002.1"/>
</dbReference>
<feature type="region of interest" description="Disordered" evidence="1">
    <location>
        <begin position="22"/>
        <end position="46"/>
    </location>
</feature>
<dbReference type="Gene3D" id="2.60.40.1880">
    <property type="entry name" value="Invasion associated locus B (IalB) protein"/>
    <property type="match status" value="1"/>
</dbReference>
<dbReference type="AlphaFoldDB" id="A0A840CDE3"/>